<dbReference type="HOGENOM" id="CLU_046980_0_0_4"/>
<keyword evidence="3" id="KW-1185">Reference proteome</keyword>
<sequence>MERIPDELHLSQSYQFIVTIENNGTHFAGELSLAPEGCTLIIRGDISEDRQHTLDMDGLSELACNSFSGSLLLLGLKGEGGHIHHIARYPKSVSHFEIRYRISHVIYSRAHISRNVKFLGIELDSPSIAKWVGYTNTQDEIVGNHTNNTLFPCYGILPSEFQKTIDALGELRVIYRISTHHSVEAFNLGLRYPPALSLSFEEEKTADQIIENVNELETLFSFLLGKALDLNRVKLTTLHERIPGLSLYFPRAISRDSNRDFPLFPLGRNLRIDHFGLPEFPLDSFSIYFNLAAAEKMHFKKYIKYREMENPEERFLGFFRLLEKLCSQEESFLSENKLLALIERATPFLVSHFGDRKNVERLLNRLVGLNRSKLNTEGCIVRFIKKISPDLLSQWIYGPSNIGPICKLRNDLTHANEVEPEECEIEKKAKFIETLLIISLLTKIEVSIDSAALIAKRIKSHHLIETPPKITFSTSNGN</sequence>
<dbReference type="Proteomes" id="UP000030302">
    <property type="component" value="Chromosome"/>
</dbReference>
<name>A0A0A1FJC4_9BURK</name>
<protein>
    <recommendedName>
        <fullName evidence="1">ApeA N-terminal domain-containing protein</fullName>
    </recommendedName>
</protein>
<dbReference type="RefSeq" id="WP_038492050.1">
    <property type="nucleotide sequence ID" value="NZ_CP009962.1"/>
</dbReference>
<reference evidence="3" key="1">
    <citation type="journal article" date="2014" name="Soil Biol. Biochem.">
        <title>Structure and function of bacterial communities in ageing soils: Insights from the Mendocino ecological staircase.</title>
        <authorList>
            <person name="Uroz S."/>
            <person name="Tech J.J."/>
            <person name="Sawaya N.A."/>
            <person name="Frey-Klett P."/>
            <person name="Leveau J.H.J."/>
        </authorList>
    </citation>
    <scope>NUCLEOTIDE SEQUENCE [LARGE SCALE GENOMIC DNA]</scope>
    <source>
        <strain evidence="3">Cal35</strain>
    </source>
</reference>
<dbReference type="OrthoDB" id="7055214at2"/>
<organism evidence="2 3">
    <name type="scientific">Collimonas arenae</name>
    <dbReference type="NCBI Taxonomy" id="279058"/>
    <lineage>
        <taxon>Bacteria</taxon>
        <taxon>Pseudomonadati</taxon>
        <taxon>Pseudomonadota</taxon>
        <taxon>Betaproteobacteria</taxon>
        <taxon>Burkholderiales</taxon>
        <taxon>Oxalobacteraceae</taxon>
        <taxon>Collimonas</taxon>
    </lineage>
</organism>
<gene>
    <name evidence="2" type="ORF">LT85_3849</name>
</gene>
<dbReference type="InterPro" id="IPR041223">
    <property type="entry name" value="ApeA_NTD"/>
</dbReference>
<dbReference type="EMBL" id="CP009962">
    <property type="protein sequence ID" value="AIY43007.1"/>
    <property type="molecule type" value="Genomic_DNA"/>
</dbReference>
<dbReference type="AlphaFoldDB" id="A0A0A1FJC4"/>
<evidence type="ECO:0000313" key="2">
    <source>
        <dbReference type="EMBL" id="AIY43007.1"/>
    </source>
</evidence>
<proteinExistence type="predicted"/>
<accession>A0A0A1FJC4</accession>
<evidence type="ECO:0000259" key="1">
    <source>
        <dbReference type="Pfam" id="PF18862"/>
    </source>
</evidence>
<evidence type="ECO:0000313" key="3">
    <source>
        <dbReference type="Proteomes" id="UP000030302"/>
    </source>
</evidence>
<dbReference type="KEGG" id="care:LT85_3849"/>
<feature type="domain" description="ApeA N-terminal" evidence="1">
    <location>
        <begin position="22"/>
        <end position="260"/>
    </location>
</feature>
<dbReference type="Pfam" id="PF18862">
    <property type="entry name" value="ApeA_NTD1"/>
    <property type="match status" value="1"/>
</dbReference>